<evidence type="ECO:0000313" key="3">
    <source>
        <dbReference type="Proteomes" id="UP001320245"/>
    </source>
</evidence>
<feature type="compositionally biased region" description="Basic and acidic residues" evidence="1">
    <location>
        <begin position="23"/>
        <end position="33"/>
    </location>
</feature>
<gene>
    <name evidence="2" type="ORF">SLS53_001272</name>
</gene>
<proteinExistence type="predicted"/>
<protein>
    <submittedName>
        <fullName evidence="2">Uncharacterized protein</fullName>
    </submittedName>
</protein>
<evidence type="ECO:0000256" key="1">
    <source>
        <dbReference type="SAM" id="MobiDB-lite"/>
    </source>
</evidence>
<evidence type="ECO:0000313" key="2">
    <source>
        <dbReference type="EMBL" id="KAK7748020.1"/>
    </source>
</evidence>
<keyword evidence="3" id="KW-1185">Reference proteome</keyword>
<accession>A0AAN9UHC2</accession>
<dbReference type="EMBL" id="JAJSPL020000003">
    <property type="protein sequence ID" value="KAK7748020.1"/>
    <property type="molecule type" value="Genomic_DNA"/>
</dbReference>
<organism evidence="2 3">
    <name type="scientific">Cytospora paraplurivora</name>
    <dbReference type="NCBI Taxonomy" id="2898453"/>
    <lineage>
        <taxon>Eukaryota</taxon>
        <taxon>Fungi</taxon>
        <taxon>Dikarya</taxon>
        <taxon>Ascomycota</taxon>
        <taxon>Pezizomycotina</taxon>
        <taxon>Sordariomycetes</taxon>
        <taxon>Sordariomycetidae</taxon>
        <taxon>Diaporthales</taxon>
        <taxon>Cytosporaceae</taxon>
        <taxon>Cytospora</taxon>
    </lineage>
</organism>
<feature type="region of interest" description="Disordered" evidence="1">
    <location>
        <begin position="1"/>
        <end position="49"/>
    </location>
</feature>
<dbReference type="AlphaFoldDB" id="A0AAN9UHC2"/>
<reference evidence="2 3" key="1">
    <citation type="journal article" date="2023" name="PLoS ONE">
        <title>Cytospora paraplurivora sp. nov. isolated from orchards with fruit tree decline syndrome in Ontario, Canada.</title>
        <authorList>
            <person name="Ilyukhin E."/>
            <person name="Nguyen H.D.T."/>
            <person name="Castle A.J."/>
            <person name="Ellouze W."/>
        </authorList>
    </citation>
    <scope>NUCLEOTIDE SEQUENCE [LARGE SCALE GENOMIC DNA]</scope>
    <source>
        <strain evidence="2 3">FDS-564</strain>
    </source>
</reference>
<sequence>MLLPKSPSFKTASTKSSAEDLEDHQGDKEDDKSGSILPGCSKEKHHNEKWNVSTTMMQAYLAMKGPGADMEDPLVKWIEKQEVEQRQEGGSTLLGDAMNSIKEQGEWNVRGPAAYDEDDKERKVNFSYKRPKMHHFIIDAGRFDPDEMEEMCQSLDKLGGGWARYAASEVSDDGEGDPADGRISPCTFAHWARGAKRWDAPGDKYKSIWEKREGYDIPDVRQRPASPNTALPRRTKERNKERLYDEEDGRTLSSPACSGYANTEPSILWSSPPMDPALPYNFFNHLFDRMDPALMREVRRNNTSPQPSWGVSTPTQPEHYTTSEVEAAVDKYWGATRTADIIAAHRRDLCLLRLEEAEASAANERYRHECRALGHENRRLADCLAARRERRERRIMREVQASIGALRYECGAKAAELRARLREHGGLRRELRGLLGVRRGLLAELGKETAEEVFEMFPEVWEGEGERKNRRNFS</sequence>
<name>A0AAN9UHC2_9PEZI</name>
<feature type="region of interest" description="Disordered" evidence="1">
    <location>
        <begin position="301"/>
        <end position="320"/>
    </location>
</feature>
<feature type="region of interest" description="Disordered" evidence="1">
    <location>
        <begin position="218"/>
        <end position="257"/>
    </location>
</feature>
<dbReference type="Proteomes" id="UP001320245">
    <property type="component" value="Unassembled WGS sequence"/>
</dbReference>
<comment type="caution">
    <text evidence="2">The sequence shown here is derived from an EMBL/GenBank/DDBJ whole genome shotgun (WGS) entry which is preliminary data.</text>
</comment>